<organism evidence="2">
    <name type="scientific">freshwater metagenome</name>
    <dbReference type="NCBI Taxonomy" id="449393"/>
    <lineage>
        <taxon>unclassified sequences</taxon>
        <taxon>metagenomes</taxon>
        <taxon>ecological metagenomes</taxon>
    </lineage>
</organism>
<feature type="region of interest" description="Disordered" evidence="1">
    <location>
        <begin position="58"/>
        <end position="98"/>
    </location>
</feature>
<accession>A0A6J6G4R0</accession>
<evidence type="ECO:0000256" key="1">
    <source>
        <dbReference type="SAM" id="MobiDB-lite"/>
    </source>
</evidence>
<gene>
    <name evidence="2" type="ORF">UFOPK1788_00811</name>
</gene>
<feature type="compositionally biased region" description="Basic and acidic residues" evidence="1">
    <location>
        <begin position="167"/>
        <end position="177"/>
    </location>
</feature>
<dbReference type="AlphaFoldDB" id="A0A6J6G4R0"/>
<feature type="compositionally biased region" description="Polar residues" evidence="1">
    <location>
        <begin position="14"/>
        <end position="23"/>
    </location>
</feature>
<proteinExistence type="predicted"/>
<feature type="region of interest" description="Disordered" evidence="1">
    <location>
        <begin position="113"/>
        <end position="219"/>
    </location>
</feature>
<reference evidence="2" key="1">
    <citation type="submission" date="2020-05" db="EMBL/GenBank/DDBJ databases">
        <authorList>
            <person name="Chiriac C."/>
            <person name="Salcher M."/>
            <person name="Ghai R."/>
            <person name="Kavagutti S V."/>
        </authorList>
    </citation>
    <scope>NUCLEOTIDE SEQUENCE</scope>
</reference>
<protein>
    <submittedName>
        <fullName evidence="2">Unannotated protein</fullName>
    </submittedName>
</protein>
<feature type="compositionally biased region" description="Polar residues" evidence="1">
    <location>
        <begin position="146"/>
        <end position="162"/>
    </location>
</feature>
<feature type="compositionally biased region" description="Basic and acidic residues" evidence="1">
    <location>
        <begin position="113"/>
        <end position="132"/>
    </location>
</feature>
<name>A0A6J6G4R0_9ZZZZ</name>
<feature type="region of interest" description="Disordered" evidence="1">
    <location>
        <begin position="1"/>
        <end position="25"/>
    </location>
</feature>
<sequence length="219" mass="23415">MTTTNRDMFVESSIRATPSTINADSRRRISAAIARHTRSAATGSRSVSIPRQLSNLASGASVAPPLKSNPTHDRPAGANRSAQSHSRAEMNSDFPEPVRPAIAMCGECEVGSRTRVPAESRPTPNEHAERSSHSTMASPEPHSPRTRSQPSVMSGTASTLVGNSPRRFTDSIDEGPHRMLSAQSESSRRDSRMPVGQSHDCASTEVAGPSRAEMPMTSD</sequence>
<evidence type="ECO:0000313" key="2">
    <source>
        <dbReference type="EMBL" id="CAB4596332.1"/>
    </source>
</evidence>
<dbReference type="EMBL" id="CAEZUE010000102">
    <property type="protein sequence ID" value="CAB4596332.1"/>
    <property type="molecule type" value="Genomic_DNA"/>
</dbReference>